<evidence type="ECO:0000256" key="1">
    <source>
        <dbReference type="ARBA" id="ARBA00004401"/>
    </source>
</evidence>
<evidence type="ECO:0000256" key="6">
    <source>
        <dbReference type="ARBA" id="ARBA00022989"/>
    </source>
</evidence>
<dbReference type="RefSeq" id="WP_306067432.1">
    <property type="nucleotide sequence ID" value="NZ_JAROCA020000001.1"/>
</dbReference>
<dbReference type="InterPro" id="IPR050922">
    <property type="entry name" value="LytR/CpsA/Psr_CW_biosynth"/>
</dbReference>
<dbReference type="EMBL" id="JAROCA020000001">
    <property type="protein sequence ID" value="MDY0406065.1"/>
    <property type="molecule type" value="Genomic_DNA"/>
</dbReference>
<comment type="caution">
    <text evidence="14">The sequence shown here is derived from an EMBL/GenBank/DDBJ whole genome shotgun (WGS) entry which is preliminary data.</text>
</comment>
<feature type="domain" description="Cell envelope-related transcriptional attenuator" evidence="13">
    <location>
        <begin position="76"/>
        <end position="219"/>
    </location>
</feature>
<dbReference type="NCBIfam" id="TIGR00350">
    <property type="entry name" value="lytR_cpsA_psr"/>
    <property type="match status" value="1"/>
</dbReference>
<keyword evidence="9" id="KW-0804">Transcription</keyword>
<dbReference type="Proteomes" id="UP001228376">
    <property type="component" value="Unassembled WGS sequence"/>
</dbReference>
<keyword evidence="8 12" id="KW-0472">Membrane</keyword>
<gene>
    <name evidence="14" type="ORF">P5G51_012290</name>
</gene>
<evidence type="ECO:0000256" key="11">
    <source>
        <dbReference type="ARBA" id="ARBA00040752"/>
    </source>
</evidence>
<evidence type="ECO:0000256" key="9">
    <source>
        <dbReference type="ARBA" id="ARBA00023163"/>
    </source>
</evidence>
<evidence type="ECO:0000256" key="10">
    <source>
        <dbReference type="ARBA" id="ARBA00037178"/>
    </source>
</evidence>
<accession>A0ABU5CIB8</accession>
<protein>
    <recommendedName>
        <fullName evidence="11">Regulatory protein MsrR</fullName>
    </recommendedName>
</protein>
<feature type="transmembrane region" description="Helical" evidence="12">
    <location>
        <begin position="6"/>
        <end position="27"/>
    </location>
</feature>
<sequence>MKKGKIVFTVVIIFFILLTAAGIYSYITYEQGRKEGEKDVRPSDQEQLPFQEKEVEFGEIKVLLIGNDARKSGHGRSDTLMIAYYNQHTEQVKIASIMRDSYLNVAGHGMQKINAAFAFGGPELLRQTIQNNFGIDVNYYAIIDFRGFPKLVDLIAPDGIEVDVKEKMSSGIGMTLYPGKQVLHGKELLGYVRFRHDAMSDFGRVNRQQEVLSKLKDQAMQLHSMVKLPKIMGLAQSYVETNLDTATMMSIGKGLLTNSKKLETLRIPVDGSFTNDRTEQGAVLRIDLDKNSEALQAFFKEGTKEN</sequence>
<reference evidence="14 15" key="1">
    <citation type="submission" date="2023-10" db="EMBL/GenBank/DDBJ databases">
        <title>179-bfca-hs.</title>
        <authorList>
            <person name="Miliotis G."/>
            <person name="Sengupta P."/>
            <person name="Hameed A."/>
            <person name="Chuvochina M."/>
            <person name="Mcdonagh F."/>
            <person name="Simpson A.C."/>
            <person name="Singh N.K."/>
            <person name="Rekha P.D."/>
            <person name="Raman K."/>
            <person name="Hugenholtz P."/>
            <person name="Venkateswaran K."/>
        </authorList>
    </citation>
    <scope>NUCLEOTIDE SEQUENCE [LARGE SCALE GENOMIC DNA]</scope>
    <source>
        <strain evidence="14 15">179-BFC-A-HS</strain>
    </source>
</reference>
<evidence type="ECO:0000256" key="8">
    <source>
        <dbReference type="ARBA" id="ARBA00023136"/>
    </source>
</evidence>
<keyword evidence="3" id="KW-1003">Cell membrane</keyword>
<dbReference type="PANTHER" id="PTHR33392">
    <property type="entry name" value="POLYISOPRENYL-TEICHOIC ACID--PEPTIDOGLYCAN TEICHOIC ACID TRANSFERASE TAGU"/>
    <property type="match status" value="1"/>
</dbReference>
<keyword evidence="4 12" id="KW-0812">Transmembrane</keyword>
<evidence type="ECO:0000256" key="4">
    <source>
        <dbReference type="ARBA" id="ARBA00022692"/>
    </source>
</evidence>
<dbReference type="Gene3D" id="3.40.630.190">
    <property type="entry name" value="LCP protein"/>
    <property type="match status" value="1"/>
</dbReference>
<comment type="similarity">
    <text evidence="2">Belongs to the LytR/CpsA/Psr (LCP) family.</text>
</comment>
<keyword evidence="5" id="KW-0735">Signal-anchor</keyword>
<evidence type="ECO:0000256" key="7">
    <source>
        <dbReference type="ARBA" id="ARBA00023015"/>
    </source>
</evidence>
<comment type="subcellular location">
    <subcellularLocation>
        <location evidence="1">Cell membrane</location>
        <topology evidence="1">Single-pass type II membrane protein</topology>
    </subcellularLocation>
</comment>
<keyword evidence="6 12" id="KW-1133">Transmembrane helix</keyword>
<dbReference type="Pfam" id="PF03816">
    <property type="entry name" value="LytR_cpsA_psr"/>
    <property type="match status" value="1"/>
</dbReference>
<evidence type="ECO:0000256" key="3">
    <source>
        <dbReference type="ARBA" id="ARBA00022475"/>
    </source>
</evidence>
<keyword evidence="15" id="KW-1185">Reference proteome</keyword>
<proteinExistence type="inferred from homology"/>
<keyword evidence="7" id="KW-0805">Transcription regulation</keyword>
<evidence type="ECO:0000256" key="12">
    <source>
        <dbReference type="SAM" id="Phobius"/>
    </source>
</evidence>
<name>A0ABU5CIB8_9BACI</name>
<organism evidence="14 15">
    <name type="scientific">Tigheibacillus jepli</name>
    <dbReference type="NCBI Taxonomy" id="3035914"/>
    <lineage>
        <taxon>Bacteria</taxon>
        <taxon>Bacillati</taxon>
        <taxon>Bacillota</taxon>
        <taxon>Bacilli</taxon>
        <taxon>Bacillales</taxon>
        <taxon>Bacillaceae</taxon>
        <taxon>Tigheibacillus</taxon>
    </lineage>
</organism>
<dbReference type="PANTHER" id="PTHR33392:SF8">
    <property type="entry name" value="REGULATORY PROTEIN MSRR"/>
    <property type="match status" value="1"/>
</dbReference>
<evidence type="ECO:0000313" key="15">
    <source>
        <dbReference type="Proteomes" id="UP001228376"/>
    </source>
</evidence>
<evidence type="ECO:0000313" key="14">
    <source>
        <dbReference type="EMBL" id="MDY0406065.1"/>
    </source>
</evidence>
<evidence type="ECO:0000256" key="5">
    <source>
        <dbReference type="ARBA" id="ARBA00022968"/>
    </source>
</evidence>
<comment type="function">
    <text evidence="10">Involved in SarA attenuation. Affects resistance to oxacillin and teicoplanin, as well as the synthesis of virulence factors.</text>
</comment>
<dbReference type="InterPro" id="IPR004474">
    <property type="entry name" value="LytR_CpsA_psr"/>
</dbReference>
<evidence type="ECO:0000259" key="13">
    <source>
        <dbReference type="Pfam" id="PF03816"/>
    </source>
</evidence>
<evidence type="ECO:0000256" key="2">
    <source>
        <dbReference type="ARBA" id="ARBA00006068"/>
    </source>
</evidence>